<evidence type="ECO:0000256" key="5">
    <source>
        <dbReference type="ARBA" id="ARBA00022842"/>
    </source>
</evidence>
<dbReference type="GO" id="GO:0043571">
    <property type="term" value="P:maintenance of CRISPR repeat elements"/>
    <property type="evidence" value="ECO:0007669"/>
    <property type="project" value="InterPro"/>
</dbReference>
<reference evidence="9 10" key="1">
    <citation type="journal article" date="2016" name="Nat. Commun.">
        <title>Thousands of microbial genomes shed light on interconnected biogeochemical processes in an aquifer system.</title>
        <authorList>
            <person name="Anantharaman K."/>
            <person name="Brown C.T."/>
            <person name="Hug L.A."/>
            <person name="Sharon I."/>
            <person name="Castelle C.J."/>
            <person name="Probst A.J."/>
            <person name="Thomas B.C."/>
            <person name="Singh A."/>
            <person name="Wilkins M.J."/>
            <person name="Karaoz U."/>
            <person name="Brodie E.L."/>
            <person name="Williams K.H."/>
            <person name="Hubbard S.S."/>
            <person name="Banfield J.F."/>
        </authorList>
    </citation>
    <scope>NUCLEOTIDE SEQUENCE [LARGE SCALE GENOMIC DNA]</scope>
</reference>
<evidence type="ECO:0000313" key="9">
    <source>
        <dbReference type="EMBL" id="OGC87088.1"/>
    </source>
</evidence>
<evidence type="ECO:0000256" key="1">
    <source>
        <dbReference type="ARBA" id="ARBA00022722"/>
    </source>
</evidence>
<evidence type="ECO:0000256" key="2">
    <source>
        <dbReference type="ARBA" id="ARBA00022723"/>
    </source>
</evidence>
<dbReference type="PANTHER" id="PTHR30319">
    <property type="entry name" value="PHENYLACETIC ACID REGULATOR-RELATED TRANSCRIPTIONAL REPRESSOR"/>
    <property type="match status" value="1"/>
</dbReference>
<feature type="domain" description="Transcriptional repressor PaaX-like central Cas2-like" evidence="8">
    <location>
        <begin position="106"/>
        <end position="180"/>
    </location>
</feature>
<dbReference type="PANTHER" id="PTHR30319:SF1">
    <property type="entry name" value="TRANSCRIPTIONAL REPRESSOR PAAX"/>
    <property type="match status" value="1"/>
</dbReference>
<evidence type="ECO:0000256" key="6">
    <source>
        <dbReference type="ARBA" id="ARBA00023118"/>
    </source>
</evidence>
<keyword evidence="2" id="KW-0479">Metal-binding</keyword>
<dbReference type="GO" id="GO:0004521">
    <property type="term" value="F:RNA endonuclease activity"/>
    <property type="evidence" value="ECO:0007669"/>
    <property type="project" value="InterPro"/>
</dbReference>
<evidence type="ECO:0000313" key="10">
    <source>
        <dbReference type="Proteomes" id="UP000176943"/>
    </source>
</evidence>
<organism evidence="9 10">
    <name type="scientific">Candidatus Adlerbacteria bacterium RIFCSPLOWO2_01_FULL_54_16</name>
    <dbReference type="NCBI Taxonomy" id="1797244"/>
    <lineage>
        <taxon>Bacteria</taxon>
        <taxon>Candidatus Adleribacteriota</taxon>
    </lineage>
</organism>
<dbReference type="AlphaFoldDB" id="A0A1F4XZQ6"/>
<evidence type="ECO:0000256" key="3">
    <source>
        <dbReference type="ARBA" id="ARBA00022759"/>
    </source>
</evidence>
<accession>A0A1F4XZQ6</accession>
<dbReference type="Gene3D" id="3.30.70.2650">
    <property type="match status" value="1"/>
</dbReference>
<evidence type="ECO:0000256" key="4">
    <source>
        <dbReference type="ARBA" id="ARBA00022801"/>
    </source>
</evidence>
<evidence type="ECO:0000256" key="7">
    <source>
        <dbReference type="SAM" id="Phobius"/>
    </source>
</evidence>
<keyword evidence="6" id="KW-0051">Antiviral defense</keyword>
<dbReference type="SUPFAM" id="SSF143430">
    <property type="entry name" value="TTP0101/SSO1404-like"/>
    <property type="match status" value="1"/>
</dbReference>
<keyword evidence="7" id="KW-0472">Membrane</keyword>
<keyword evidence="3 9" id="KW-0255">Endonuclease</keyword>
<keyword evidence="7" id="KW-0812">Transmembrane</keyword>
<gene>
    <name evidence="9" type="ORF">A3B33_00495</name>
</gene>
<protein>
    <submittedName>
        <fullName evidence="9">CRISPR-associated endonuclease Cas2</fullName>
    </submittedName>
</protein>
<keyword evidence="4" id="KW-0378">Hydrolase</keyword>
<name>A0A1F4XZQ6_9BACT</name>
<proteinExistence type="predicted"/>
<keyword evidence="5" id="KW-0460">Magnesium</keyword>
<sequence length="191" mass="22109">MGILEKQSRRTRRIGQIQKTLLAAAVIGGIMLIGGAPSPSSLLFAGKRNKYKFKYQAKNALSRLAGKGYVIFVGDGGRHYARITPAGKRILEFEEQKTALQLTRKKKWDKRWRVVIFDIPEIRRKTRDQLRKTMREAGFYHLQDSVWLYPYDCEDFITLLKADLKIGNAVLYLIVEQIENDKHLKSHFDLK</sequence>
<dbReference type="NCBIfam" id="TIGR01573">
    <property type="entry name" value="cas2"/>
    <property type="match status" value="1"/>
</dbReference>
<keyword evidence="7" id="KW-1133">Transmembrane helix</keyword>
<dbReference type="InterPro" id="IPR048846">
    <property type="entry name" value="PaaX-like_central"/>
</dbReference>
<dbReference type="Pfam" id="PF20803">
    <property type="entry name" value="PaaX_M"/>
    <property type="match status" value="1"/>
</dbReference>
<keyword evidence="1" id="KW-0540">Nuclease</keyword>
<dbReference type="Proteomes" id="UP000176943">
    <property type="component" value="Unassembled WGS sequence"/>
</dbReference>
<dbReference type="InterPro" id="IPR021127">
    <property type="entry name" value="CRISPR_associated_Cas2"/>
</dbReference>
<feature type="transmembrane region" description="Helical" evidence="7">
    <location>
        <begin position="21"/>
        <end position="44"/>
    </location>
</feature>
<comment type="caution">
    <text evidence="9">The sequence shown here is derived from an EMBL/GenBank/DDBJ whole genome shotgun (WGS) entry which is preliminary data.</text>
</comment>
<evidence type="ECO:0000259" key="8">
    <source>
        <dbReference type="Pfam" id="PF20803"/>
    </source>
</evidence>
<dbReference type="EMBL" id="MEWY01000007">
    <property type="protein sequence ID" value="OGC87088.1"/>
    <property type="molecule type" value="Genomic_DNA"/>
</dbReference>
<dbReference type="GO" id="GO:0006351">
    <property type="term" value="P:DNA-templated transcription"/>
    <property type="evidence" value="ECO:0007669"/>
    <property type="project" value="TreeGrafter"/>
</dbReference>